<evidence type="ECO:0000256" key="1">
    <source>
        <dbReference type="ARBA" id="ARBA00004651"/>
    </source>
</evidence>
<protein>
    <submittedName>
        <fullName evidence="8">MFS transporter</fullName>
    </submittedName>
</protein>
<organism evidence="8 9">
    <name type="scientific">Mucilaginibacter gynuensis</name>
    <dbReference type="NCBI Taxonomy" id="1302236"/>
    <lineage>
        <taxon>Bacteria</taxon>
        <taxon>Pseudomonadati</taxon>
        <taxon>Bacteroidota</taxon>
        <taxon>Sphingobacteriia</taxon>
        <taxon>Sphingobacteriales</taxon>
        <taxon>Sphingobacteriaceae</taxon>
        <taxon>Mucilaginibacter</taxon>
    </lineage>
</organism>
<dbReference type="Pfam" id="PF07690">
    <property type="entry name" value="MFS_1"/>
    <property type="match status" value="1"/>
</dbReference>
<dbReference type="SUPFAM" id="SSF103473">
    <property type="entry name" value="MFS general substrate transporter"/>
    <property type="match status" value="1"/>
</dbReference>
<feature type="transmembrane region" description="Helical" evidence="6">
    <location>
        <begin position="231"/>
        <end position="253"/>
    </location>
</feature>
<keyword evidence="5 6" id="KW-0472">Membrane</keyword>
<sequence length="399" mass="43308">MNRSIYILALGAFGIITTEFGVIGILPTISREFKVSLETAGWLLSAFALTVAISSPFITALTTKINRKFLLCLVLGVFILSNLLSAFSPNFTVLLIARILPAFFHPLFWNISLAVAFKQNGAKAVSVVMTGLSIATVLGVPITTYAADFFHNWQASFILTSMISTVAFLGLLFFIPSIPGNKEQGAKSQTHVLREPKLWINLVSTVLTLAAMFSSYSYLAGYLEKISRMNGAQISIMLLLFGSTGIVGNWLIGRAIAKKVMLTSRVFYILLIGVQILAYYFGGFFIPMIIIVSLWGMIHTGGFLVPNIRTTQSVPHSALEFVNSLLTSCYNIGISLGALLGGLMIAYFGIHQIIWMSVPLLLIAYGLTFLVGSGPQNGDEKIPDELVGQESVAVVSGHF</sequence>
<evidence type="ECO:0000313" key="9">
    <source>
        <dbReference type="Proteomes" id="UP001500582"/>
    </source>
</evidence>
<proteinExistence type="predicted"/>
<keyword evidence="9" id="KW-1185">Reference proteome</keyword>
<evidence type="ECO:0000256" key="5">
    <source>
        <dbReference type="ARBA" id="ARBA00023136"/>
    </source>
</evidence>
<dbReference type="PROSITE" id="PS50850">
    <property type="entry name" value="MFS"/>
    <property type="match status" value="1"/>
</dbReference>
<evidence type="ECO:0000259" key="7">
    <source>
        <dbReference type="PROSITE" id="PS50850"/>
    </source>
</evidence>
<feature type="transmembrane region" description="Helical" evidence="6">
    <location>
        <begin position="41"/>
        <end position="62"/>
    </location>
</feature>
<name>A0ABP8GS66_9SPHI</name>
<comment type="subcellular location">
    <subcellularLocation>
        <location evidence="1">Cell membrane</location>
        <topology evidence="1">Multi-pass membrane protein</topology>
    </subcellularLocation>
</comment>
<dbReference type="InterPro" id="IPR011701">
    <property type="entry name" value="MFS"/>
</dbReference>
<reference evidence="9" key="1">
    <citation type="journal article" date="2019" name="Int. J. Syst. Evol. Microbiol.">
        <title>The Global Catalogue of Microorganisms (GCM) 10K type strain sequencing project: providing services to taxonomists for standard genome sequencing and annotation.</title>
        <authorList>
            <consortium name="The Broad Institute Genomics Platform"/>
            <consortium name="The Broad Institute Genome Sequencing Center for Infectious Disease"/>
            <person name="Wu L."/>
            <person name="Ma J."/>
        </authorList>
    </citation>
    <scope>NUCLEOTIDE SEQUENCE [LARGE SCALE GENOMIC DNA]</scope>
    <source>
        <strain evidence="9">JCM 17705</strain>
    </source>
</reference>
<dbReference type="PANTHER" id="PTHR43124">
    <property type="entry name" value="PURINE EFFLUX PUMP PBUE"/>
    <property type="match status" value="1"/>
</dbReference>
<feature type="domain" description="Major facilitator superfamily (MFS) profile" evidence="7">
    <location>
        <begin position="4"/>
        <end position="376"/>
    </location>
</feature>
<dbReference type="Proteomes" id="UP001500582">
    <property type="component" value="Unassembled WGS sequence"/>
</dbReference>
<feature type="transmembrane region" description="Helical" evidence="6">
    <location>
        <begin position="93"/>
        <end position="117"/>
    </location>
</feature>
<dbReference type="PANTHER" id="PTHR43124:SF3">
    <property type="entry name" value="CHLORAMPHENICOL EFFLUX PUMP RV0191"/>
    <property type="match status" value="1"/>
</dbReference>
<dbReference type="RefSeq" id="WP_345212303.1">
    <property type="nucleotide sequence ID" value="NZ_BAABFT010000009.1"/>
</dbReference>
<feature type="transmembrane region" description="Helical" evidence="6">
    <location>
        <begin position="353"/>
        <end position="372"/>
    </location>
</feature>
<dbReference type="InterPro" id="IPR020846">
    <property type="entry name" value="MFS_dom"/>
</dbReference>
<evidence type="ECO:0000256" key="3">
    <source>
        <dbReference type="ARBA" id="ARBA00022692"/>
    </source>
</evidence>
<dbReference type="CDD" id="cd17324">
    <property type="entry name" value="MFS_NepI_like"/>
    <property type="match status" value="1"/>
</dbReference>
<evidence type="ECO:0000256" key="6">
    <source>
        <dbReference type="SAM" id="Phobius"/>
    </source>
</evidence>
<comment type="caution">
    <text evidence="8">The sequence shown here is derived from an EMBL/GenBank/DDBJ whole genome shotgun (WGS) entry which is preliminary data.</text>
</comment>
<keyword evidence="2" id="KW-1003">Cell membrane</keyword>
<evidence type="ECO:0000256" key="2">
    <source>
        <dbReference type="ARBA" id="ARBA00022475"/>
    </source>
</evidence>
<evidence type="ECO:0000256" key="4">
    <source>
        <dbReference type="ARBA" id="ARBA00022989"/>
    </source>
</evidence>
<feature type="transmembrane region" description="Helical" evidence="6">
    <location>
        <begin position="124"/>
        <end position="147"/>
    </location>
</feature>
<feature type="transmembrane region" description="Helical" evidence="6">
    <location>
        <begin position="153"/>
        <end position="178"/>
    </location>
</feature>
<feature type="transmembrane region" description="Helical" evidence="6">
    <location>
        <begin position="198"/>
        <end position="219"/>
    </location>
</feature>
<accession>A0ABP8GS66</accession>
<gene>
    <name evidence="8" type="ORF">GCM10023149_33700</name>
</gene>
<feature type="transmembrane region" description="Helical" evidence="6">
    <location>
        <begin position="7"/>
        <end position="29"/>
    </location>
</feature>
<feature type="transmembrane region" description="Helical" evidence="6">
    <location>
        <begin position="329"/>
        <end position="347"/>
    </location>
</feature>
<feature type="transmembrane region" description="Helical" evidence="6">
    <location>
        <begin position="265"/>
        <end position="282"/>
    </location>
</feature>
<dbReference type="EMBL" id="BAABFT010000009">
    <property type="protein sequence ID" value="GAA4329194.1"/>
    <property type="molecule type" value="Genomic_DNA"/>
</dbReference>
<dbReference type="InterPro" id="IPR050189">
    <property type="entry name" value="MFS_Efflux_Transporters"/>
</dbReference>
<keyword evidence="3 6" id="KW-0812">Transmembrane</keyword>
<dbReference type="Gene3D" id="1.20.1250.20">
    <property type="entry name" value="MFS general substrate transporter like domains"/>
    <property type="match status" value="1"/>
</dbReference>
<keyword evidence="4 6" id="KW-1133">Transmembrane helix</keyword>
<evidence type="ECO:0000313" key="8">
    <source>
        <dbReference type="EMBL" id="GAA4329194.1"/>
    </source>
</evidence>
<dbReference type="InterPro" id="IPR036259">
    <property type="entry name" value="MFS_trans_sf"/>
</dbReference>
<feature type="transmembrane region" description="Helical" evidence="6">
    <location>
        <begin position="69"/>
        <end position="87"/>
    </location>
</feature>